<dbReference type="EMBL" id="MNYX01000023">
    <property type="protein sequence ID" value="OIP66098.1"/>
    <property type="molecule type" value="Genomic_DNA"/>
</dbReference>
<evidence type="ECO:0008006" key="4">
    <source>
        <dbReference type="Google" id="ProtNLM"/>
    </source>
</evidence>
<sequence>MIINNEQNMEYGIWNMESKIQDSVFPNFSPTRHSTFDIRHSAHRGFTLVETLVAIAILLIAVVGPISLIGDALHKLYYAKDQMVAINLAQEGIEVVRQERDSDMLAGSASDIFSLTSPYYYTVNASSASLNISTAGQKPVYLNGDFYEQSGGTATQFTRLITITSVGSGTTERKVTSTVEWKTGGQTGTITVSEYLFKWAIP</sequence>
<evidence type="ECO:0000313" key="3">
    <source>
        <dbReference type="Proteomes" id="UP000182059"/>
    </source>
</evidence>
<comment type="caution">
    <text evidence="2">The sequence shown here is derived from an EMBL/GenBank/DDBJ whole genome shotgun (WGS) entry which is preliminary data.</text>
</comment>
<dbReference type="InterPro" id="IPR012902">
    <property type="entry name" value="N_methyl_site"/>
</dbReference>
<gene>
    <name evidence="2" type="ORF">AUK15_00890</name>
</gene>
<keyword evidence="1" id="KW-0812">Transmembrane</keyword>
<dbReference type="AlphaFoldDB" id="A0A1J5G8Y5"/>
<name>A0A1J5G8Y5_9BACT</name>
<keyword evidence="1" id="KW-1133">Transmembrane helix</keyword>
<reference evidence="2 3" key="1">
    <citation type="journal article" date="2016" name="Environ. Microbiol.">
        <title>Genomic resolution of a cold subsurface aquifer community provides metabolic insights for novel microbes adapted to high CO concentrations.</title>
        <authorList>
            <person name="Probst A.J."/>
            <person name="Castelle C.J."/>
            <person name="Singh A."/>
            <person name="Brown C.T."/>
            <person name="Anantharaman K."/>
            <person name="Sharon I."/>
            <person name="Hug L.A."/>
            <person name="Burstein D."/>
            <person name="Emerson J.B."/>
            <person name="Thomas B.C."/>
            <person name="Banfield J.F."/>
        </authorList>
    </citation>
    <scope>NUCLEOTIDE SEQUENCE [LARGE SCALE GENOMIC DNA]</scope>
    <source>
        <strain evidence="2">CG2_30_43_9</strain>
    </source>
</reference>
<proteinExistence type="predicted"/>
<dbReference type="Proteomes" id="UP000182059">
    <property type="component" value="Unassembled WGS sequence"/>
</dbReference>
<feature type="transmembrane region" description="Helical" evidence="1">
    <location>
        <begin position="52"/>
        <end position="73"/>
    </location>
</feature>
<accession>A0A1J5G8Y5</accession>
<protein>
    <recommendedName>
        <fullName evidence="4">Prepilin-type N-terminal cleavage/methylation domain-containing protein</fullName>
    </recommendedName>
</protein>
<keyword evidence="1" id="KW-0472">Membrane</keyword>
<evidence type="ECO:0000313" key="2">
    <source>
        <dbReference type="EMBL" id="OIP66098.1"/>
    </source>
</evidence>
<dbReference type="Pfam" id="PF07963">
    <property type="entry name" value="N_methyl"/>
    <property type="match status" value="1"/>
</dbReference>
<dbReference type="NCBIfam" id="TIGR02532">
    <property type="entry name" value="IV_pilin_GFxxxE"/>
    <property type="match status" value="1"/>
</dbReference>
<organism evidence="2 3">
    <name type="scientific">Candidatus Nomurabacteria bacterium CG2_30_43_9</name>
    <dbReference type="NCBI Taxonomy" id="1805283"/>
    <lineage>
        <taxon>Bacteria</taxon>
        <taxon>Candidatus Nomuraibacteriota</taxon>
    </lineage>
</organism>
<evidence type="ECO:0000256" key="1">
    <source>
        <dbReference type="SAM" id="Phobius"/>
    </source>
</evidence>